<dbReference type="RefSeq" id="XP_041231227.1">
    <property type="nucleotide sequence ID" value="XM_041360402.1"/>
</dbReference>
<keyword evidence="2" id="KW-1185">Reference proteome</keyword>
<organism evidence="1 2">
    <name type="scientific">Suillus fuscotomentosus</name>
    <dbReference type="NCBI Taxonomy" id="1912939"/>
    <lineage>
        <taxon>Eukaryota</taxon>
        <taxon>Fungi</taxon>
        <taxon>Dikarya</taxon>
        <taxon>Basidiomycota</taxon>
        <taxon>Agaricomycotina</taxon>
        <taxon>Agaricomycetes</taxon>
        <taxon>Agaricomycetidae</taxon>
        <taxon>Boletales</taxon>
        <taxon>Suillineae</taxon>
        <taxon>Suillaceae</taxon>
        <taxon>Suillus</taxon>
    </lineage>
</organism>
<dbReference type="Proteomes" id="UP001195769">
    <property type="component" value="Unassembled WGS sequence"/>
</dbReference>
<proteinExistence type="predicted"/>
<dbReference type="GeneID" id="64654700"/>
<name>A0AAD4HR21_9AGAM</name>
<sequence length="56" mass="6467">MCYRQLRFTKNTACGHLTFQGDTYIDCLARDCILSTSHPTTCGSPARPCNCRRYYR</sequence>
<dbReference type="AlphaFoldDB" id="A0AAD4HR21"/>
<accession>A0AAD4HR21</accession>
<evidence type="ECO:0000313" key="2">
    <source>
        <dbReference type="Proteomes" id="UP001195769"/>
    </source>
</evidence>
<evidence type="ECO:0000313" key="1">
    <source>
        <dbReference type="EMBL" id="KAG1905652.1"/>
    </source>
</evidence>
<reference evidence="1" key="1">
    <citation type="journal article" date="2020" name="New Phytol.">
        <title>Comparative genomics reveals dynamic genome evolution in host specialist ectomycorrhizal fungi.</title>
        <authorList>
            <person name="Lofgren L.A."/>
            <person name="Nguyen N.H."/>
            <person name="Vilgalys R."/>
            <person name="Ruytinx J."/>
            <person name="Liao H.L."/>
            <person name="Branco S."/>
            <person name="Kuo A."/>
            <person name="LaButti K."/>
            <person name="Lipzen A."/>
            <person name="Andreopoulos W."/>
            <person name="Pangilinan J."/>
            <person name="Riley R."/>
            <person name="Hundley H."/>
            <person name="Na H."/>
            <person name="Barry K."/>
            <person name="Grigoriev I.V."/>
            <person name="Stajich J.E."/>
            <person name="Kennedy P.G."/>
        </authorList>
    </citation>
    <scope>NUCLEOTIDE SEQUENCE</scope>
    <source>
        <strain evidence="1">FC203</strain>
    </source>
</reference>
<dbReference type="EMBL" id="JABBWK010000006">
    <property type="protein sequence ID" value="KAG1905652.1"/>
    <property type="molecule type" value="Genomic_DNA"/>
</dbReference>
<gene>
    <name evidence="1" type="ORF">F5891DRAFT_1005749</name>
</gene>
<comment type="caution">
    <text evidence="1">The sequence shown here is derived from an EMBL/GenBank/DDBJ whole genome shotgun (WGS) entry which is preliminary data.</text>
</comment>
<protein>
    <submittedName>
        <fullName evidence="1">Uncharacterized protein</fullName>
    </submittedName>
</protein>